<organism evidence="1 2">
    <name type="scientific">Mesorhizobium plurifarium</name>
    <dbReference type="NCBI Taxonomy" id="69974"/>
    <lineage>
        <taxon>Bacteria</taxon>
        <taxon>Pseudomonadati</taxon>
        <taxon>Pseudomonadota</taxon>
        <taxon>Alphaproteobacteria</taxon>
        <taxon>Hyphomicrobiales</taxon>
        <taxon>Phyllobacteriaceae</taxon>
        <taxon>Mesorhizobium</taxon>
    </lineage>
</organism>
<evidence type="ECO:0000313" key="1">
    <source>
        <dbReference type="EMBL" id="CDX12392.1"/>
    </source>
</evidence>
<sequence length="65" mass="7108">MEIMSVLAARREPPGEHRITRLAELAILNITALRSGVELNAPDTASKRYATLGFVPVSGSPSYRR</sequence>
<gene>
    <name evidence="1" type="ORF">MPL3356_110475</name>
</gene>
<name>A0A090DAX7_MESPL</name>
<protein>
    <submittedName>
        <fullName evidence="1">Uncharacterized protein</fullName>
    </submittedName>
</protein>
<accession>A0A090DAX7</accession>
<dbReference type="Proteomes" id="UP000045285">
    <property type="component" value="Unassembled WGS sequence"/>
</dbReference>
<evidence type="ECO:0000313" key="2">
    <source>
        <dbReference type="Proteomes" id="UP000045285"/>
    </source>
</evidence>
<proteinExistence type="predicted"/>
<dbReference type="AlphaFoldDB" id="A0A090DAX7"/>
<keyword evidence="2" id="KW-1185">Reference proteome</keyword>
<reference evidence="2" key="1">
    <citation type="submission" date="2014-08" db="EMBL/GenBank/DDBJ databases">
        <authorList>
            <person name="Moulin L."/>
        </authorList>
    </citation>
    <scope>NUCLEOTIDE SEQUENCE [LARGE SCALE GENOMIC DNA]</scope>
</reference>
<dbReference type="EMBL" id="CCMZ01000003">
    <property type="protein sequence ID" value="CDX12392.1"/>
    <property type="molecule type" value="Genomic_DNA"/>
</dbReference>